<evidence type="ECO:0000313" key="3">
    <source>
        <dbReference type="Proteomes" id="UP000691718"/>
    </source>
</evidence>
<reference evidence="2" key="1">
    <citation type="submission" date="2021-04" db="EMBL/GenBank/DDBJ databases">
        <authorList>
            <person name="Tunstrom K."/>
        </authorList>
    </citation>
    <scope>NUCLEOTIDE SEQUENCE</scope>
</reference>
<dbReference type="AlphaFoldDB" id="A0A8S3WEQ2"/>
<gene>
    <name evidence="2" type="ORF">PAPOLLO_LOCUS5219</name>
</gene>
<dbReference type="EMBL" id="CAJQZP010000295">
    <property type="protein sequence ID" value="CAG4955052.1"/>
    <property type="molecule type" value="Genomic_DNA"/>
</dbReference>
<accession>A0A8S3WEQ2</accession>
<dbReference type="OrthoDB" id="7480478at2759"/>
<protein>
    <submittedName>
        <fullName evidence="2">(apollo) hypothetical protein</fullName>
    </submittedName>
</protein>
<organism evidence="2 3">
    <name type="scientific">Parnassius apollo</name>
    <name type="common">Apollo butterfly</name>
    <name type="synonym">Papilio apollo</name>
    <dbReference type="NCBI Taxonomy" id="110799"/>
    <lineage>
        <taxon>Eukaryota</taxon>
        <taxon>Metazoa</taxon>
        <taxon>Ecdysozoa</taxon>
        <taxon>Arthropoda</taxon>
        <taxon>Hexapoda</taxon>
        <taxon>Insecta</taxon>
        <taxon>Pterygota</taxon>
        <taxon>Neoptera</taxon>
        <taxon>Endopterygota</taxon>
        <taxon>Lepidoptera</taxon>
        <taxon>Glossata</taxon>
        <taxon>Ditrysia</taxon>
        <taxon>Papilionoidea</taxon>
        <taxon>Papilionidae</taxon>
        <taxon>Parnassiinae</taxon>
        <taxon>Parnassini</taxon>
        <taxon>Parnassius</taxon>
        <taxon>Parnassius</taxon>
    </lineage>
</organism>
<comment type="caution">
    <text evidence="2">The sequence shown here is derived from an EMBL/GenBank/DDBJ whole genome shotgun (WGS) entry which is preliminary data.</text>
</comment>
<feature type="region of interest" description="Disordered" evidence="1">
    <location>
        <begin position="1"/>
        <end position="35"/>
    </location>
</feature>
<evidence type="ECO:0000256" key="1">
    <source>
        <dbReference type="SAM" id="MobiDB-lite"/>
    </source>
</evidence>
<sequence>MPHVRGVVAGGASAERVGSLQNDVDAPTPPQEETASLHSGSIAHIGNCECTPSTAIGAASPPRNCRGAPLSGSCEVTACSTLAGSFANVGNFTTSGNSCGPEFPARSRACGDALARTASRLPQLEPRA</sequence>
<dbReference type="Proteomes" id="UP000691718">
    <property type="component" value="Unassembled WGS sequence"/>
</dbReference>
<evidence type="ECO:0000313" key="2">
    <source>
        <dbReference type="EMBL" id="CAG4955052.1"/>
    </source>
</evidence>
<name>A0A8S3WEQ2_PARAO</name>
<proteinExistence type="predicted"/>
<keyword evidence="3" id="KW-1185">Reference proteome</keyword>